<evidence type="ECO:0000256" key="4">
    <source>
        <dbReference type="ARBA" id="ARBA00023125"/>
    </source>
</evidence>
<dbReference type="PANTHER" id="PTHR47660:SF3">
    <property type="entry name" value="FINGER DOMAIN PROTEIN, PUTATIVE (AFU_ORTHOLOGUE AFUA_4G03310)-RELATED"/>
    <property type="match status" value="1"/>
</dbReference>
<evidence type="ECO:0000256" key="2">
    <source>
        <dbReference type="ARBA" id="ARBA00022833"/>
    </source>
</evidence>
<evidence type="ECO:0000313" key="9">
    <source>
        <dbReference type="EMBL" id="KIW38511.1"/>
    </source>
</evidence>
<evidence type="ECO:0000256" key="6">
    <source>
        <dbReference type="ARBA" id="ARBA00023242"/>
    </source>
</evidence>
<dbReference type="CDD" id="cd00067">
    <property type="entry name" value="GAL4"/>
    <property type="match status" value="1"/>
</dbReference>
<gene>
    <name evidence="9" type="ORF">PV06_09467</name>
</gene>
<evidence type="ECO:0000259" key="8">
    <source>
        <dbReference type="PROSITE" id="PS50048"/>
    </source>
</evidence>
<dbReference type="OrthoDB" id="4216928at2759"/>
<evidence type="ECO:0000256" key="7">
    <source>
        <dbReference type="SAM" id="MobiDB-lite"/>
    </source>
</evidence>
<keyword evidence="6" id="KW-0539">Nucleus</keyword>
<keyword evidence="2" id="KW-0862">Zinc</keyword>
<evidence type="ECO:0000256" key="1">
    <source>
        <dbReference type="ARBA" id="ARBA00022723"/>
    </source>
</evidence>
<dbReference type="AlphaFoldDB" id="A0A0D2AEH8"/>
<dbReference type="Proteomes" id="UP000053342">
    <property type="component" value="Unassembled WGS sequence"/>
</dbReference>
<dbReference type="GO" id="GO:0003677">
    <property type="term" value="F:DNA binding"/>
    <property type="evidence" value="ECO:0007669"/>
    <property type="project" value="UniProtKB-KW"/>
</dbReference>
<feature type="domain" description="Zn(2)-C6 fungal-type" evidence="8">
    <location>
        <begin position="8"/>
        <end position="38"/>
    </location>
</feature>
<evidence type="ECO:0000313" key="10">
    <source>
        <dbReference type="Proteomes" id="UP000053342"/>
    </source>
</evidence>
<keyword evidence="10" id="KW-1185">Reference proteome</keyword>
<name>A0A0D2AEH8_9EURO</name>
<proteinExistence type="predicted"/>
<protein>
    <recommendedName>
        <fullName evidence="8">Zn(2)-C6 fungal-type domain-containing protein</fullName>
    </recommendedName>
</protein>
<accession>A0A0D2AEH8</accession>
<dbReference type="InterPro" id="IPR001138">
    <property type="entry name" value="Zn2Cys6_DnaBD"/>
</dbReference>
<dbReference type="GeneID" id="27361541"/>
<dbReference type="Gene3D" id="4.10.240.10">
    <property type="entry name" value="Zn(2)-C6 fungal-type DNA-binding domain"/>
    <property type="match status" value="1"/>
</dbReference>
<keyword evidence="3" id="KW-0805">Transcription regulation</keyword>
<dbReference type="PROSITE" id="PS50048">
    <property type="entry name" value="ZN2_CY6_FUNGAL_2"/>
    <property type="match status" value="1"/>
</dbReference>
<evidence type="ECO:0000256" key="3">
    <source>
        <dbReference type="ARBA" id="ARBA00023015"/>
    </source>
</evidence>
<dbReference type="SMART" id="SM00066">
    <property type="entry name" value="GAL4"/>
    <property type="match status" value="1"/>
</dbReference>
<dbReference type="EMBL" id="KN847341">
    <property type="protein sequence ID" value="KIW38511.1"/>
    <property type="molecule type" value="Genomic_DNA"/>
</dbReference>
<dbReference type="GO" id="GO:0008270">
    <property type="term" value="F:zinc ion binding"/>
    <property type="evidence" value="ECO:0007669"/>
    <property type="project" value="InterPro"/>
</dbReference>
<keyword evidence="5" id="KW-0804">Transcription</keyword>
<keyword evidence="4" id="KW-0238">DNA-binding</keyword>
<dbReference type="RefSeq" id="XP_016258727.1">
    <property type="nucleotide sequence ID" value="XM_016410920.1"/>
</dbReference>
<dbReference type="HOGENOM" id="CLU_024655_1_0_1"/>
<dbReference type="PROSITE" id="PS00463">
    <property type="entry name" value="ZN2_CY6_FUNGAL_1"/>
    <property type="match status" value="1"/>
</dbReference>
<dbReference type="VEuPathDB" id="FungiDB:PV06_09467"/>
<dbReference type="GO" id="GO:0000981">
    <property type="term" value="F:DNA-binding transcription factor activity, RNA polymerase II-specific"/>
    <property type="evidence" value="ECO:0007669"/>
    <property type="project" value="InterPro"/>
</dbReference>
<feature type="region of interest" description="Disordered" evidence="7">
    <location>
        <begin position="54"/>
        <end position="79"/>
    </location>
</feature>
<dbReference type="InterPro" id="IPR036864">
    <property type="entry name" value="Zn2-C6_fun-type_DNA-bd_sf"/>
</dbReference>
<reference evidence="9 10" key="1">
    <citation type="submission" date="2015-01" db="EMBL/GenBank/DDBJ databases">
        <title>The Genome Sequence of Exophiala oligosperma CBS72588.</title>
        <authorList>
            <consortium name="The Broad Institute Genomics Platform"/>
            <person name="Cuomo C."/>
            <person name="de Hoog S."/>
            <person name="Gorbushina A."/>
            <person name="Stielow B."/>
            <person name="Teixiera M."/>
            <person name="Abouelleil A."/>
            <person name="Chapman S.B."/>
            <person name="Priest M."/>
            <person name="Young S.K."/>
            <person name="Wortman J."/>
            <person name="Nusbaum C."/>
            <person name="Birren B."/>
        </authorList>
    </citation>
    <scope>NUCLEOTIDE SEQUENCE [LARGE SCALE GENOMIC DNA]</scope>
    <source>
        <strain evidence="9 10">CBS 72588</strain>
    </source>
</reference>
<evidence type="ECO:0000256" key="5">
    <source>
        <dbReference type="ARBA" id="ARBA00023163"/>
    </source>
</evidence>
<keyword evidence="1" id="KW-0479">Metal-binding</keyword>
<dbReference type="Pfam" id="PF00172">
    <property type="entry name" value="Zn_clus"/>
    <property type="match status" value="1"/>
</dbReference>
<dbReference type="PANTHER" id="PTHR47660">
    <property type="entry name" value="TRANSCRIPTION FACTOR WITH C2H2 AND ZN(2)-CYS(6) DNA BINDING DOMAIN (EUROFUNG)-RELATED-RELATED"/>
    <property type="match status" value="1"/>
</dbReference>
<organism evidence="9 10">
    <name type="scientific">Exophiala oligosperma</name>
    <dbReference type="NCBI Taxonomy" id="215243"/>
    <lineage>
        <taxon>Eukaryota</taxon>
        <taxon>Fungi</taxon>
        <taxon>Dikarya</taxon>
        <taxon>Ascomycota</taxon>
        <taxon>Pezizomycotina</taxon>
        <taxon>Eurotiomycetes</taxon>
        <taxon>Chaetothyriomycetidae</taxon>
        <taxon>Chaetothyriales</taxon>
        <taxon>Herpotrichiellaceae</taxon>
        <taxon>Exophiala</taxon>
    </lineage>
</organism>
<sequence length="427" mass="48779">MTRILRKACRACTLAKRRCIVRLPRCQRCEVRGIDCFYDLEPLVNDFEVSNPPQPAKITKHASSSLQKSRGTKHYDHGYDDDNHNHSFLRYVSSLHMDPNRVALFQNNFGGGGSSSPTTRCLTVSKIAITADKFTVGYVTGELLRIAKSVAEDQSAVYIHSQMRPKARPKLLGKFLTVDMESITTMDIQRRGPDARRNNNNSSRLVLCDRLCRLLTELKVSKEPLPEILQAFQVLMSFITTLLFTGGVGDSEMVEQKEDLLRHMREVSVRLLQDGPSMMMMMMTTTTTMPPADLSLSNRWHAWILAESVRRAILMTCLIQGVYHGWLRGYCYHEVFIQALPFDVRPGLWNAESEDEWEKSLMMVKNVRGWNTWSELVSFREFAHSFAESPFDPGQDTFQRLLLTAHHGKEPVDRTLGNLSVCNIMNW</sequence>
<dbReference type="SUPFAM" id="SSF57701">
    <property type="entry name" value="Zn2/Cys6 DNA-binding domain"/>
    <property type="match status" value="1"/>
</dbReference>